<dbReference type="RefSeq" id="WP_133879780.1">
    <property type="nucleotide sequence ID" value="NZ_MWIN01000033.1"/>
</dbReference>
<dbReference type="EMBL" id="SOBT01000008">
    <property type="protein sequence ID" value="TDU31171.1"/>
    <property type="molecule type" value="Genomic_DNA"/>
</dbReference>
<dbReference type="AlphaFoldDB" id="A0A4R7PCC2"/>
<comment type="caution">
    <text evidence="2">The sequence shown here is derived from an EMBL/GenBank/DDBJ whole genome shotgun (WGS) entry which is preliminary data.</text>
</comment>
<dbReference type="Proteomes" id="UP000295341">
    <property type="component" value="Unassembled WGS sequence"/>
</dbReference>
<name>A0A4R7PCC2_9GAMM</name>
<reference evidence="2 3" key="1">
    <citation type="submission" date="2019-03" db="EMBL/GenBank/DDBJ databases">
        <title>Genomic Encyclopedia of Type Strains, Phase IV (KMG-IV): sequencing the most valuable type-strain genomes for metagenomic binning, comparative biology and taxonomic classification.</title>
        <authorList>
            <person name="Goeker M."/>
        </authorList>
    </citation>
    <scope>NUCLEOTIDE SEQUENCE [LARGE SCALE GENOMIC DNA]</scope>
    <source>
        <strain evidence="2 3">DSM 26377</strain>
    </source>
</reference>
<dbReference type="Pfam" id="PF12059">
    <property type="entry name" value="DUF3540"/>
    <property type="match status" value="1"/>
</dbReference>
<dbReference type="InterPro" id="IPR021927">
    <property type="entry name" value="DUF3540"/>
</dbReference>
<gene>
    <name evidence="2" type="ORF">DFR24_0530</name>
</gene>
<evidence type="ECO:0000313" key="2">
    <source>
        <dbReference type="EMBL" id="TDU31171.1"/>
    </source>
</evidence>
<organism evidence="2 3">
    <name type="scientific">Panacagrimonas perspica</name>
    <dbReference type="NCBI Taxonomy" id="381431"/>
    <lineage>
        <taxon>Bacteria</taxon>
        <taxon>Pseudomonadati</taxon>
        <taxon>Pseudomonadota</taxon>
        <taxon>Gammaproteobacteria</taxon>
        <taxon>Nevskiales</taxon>
        <taxon>Nevskiaceae</taxon>
        <taxon>Panacagrimonas</taxon>
    </lineage>
</organism>
<protein>
    <submittedName>
        <fullName evidence="2">Uncharacterized protein DUF3540</fullName>
    </submittedName>
</protein>
<keyword evidence="3" id="KW-1185">Reference proteome</keyword>
<proteinExistence type="predicted"/>
<sequence>MNVLETDRLPSTATSPGRAAPSTRRERPISATHCVGIITAVDGDQFTIASGTLTGPGRRAVSCLLEPTIGDTVAALIVAPDQLWITAVLQREEGTSHTLRLNGPTCIDTGEAALTVASGSLGFKTAAFVLNTQRAELHSDEAIVMGREFKVIGNTMKLVGAVLNTVFDRVMHYSKQHSRRTEGMDRVSGDYVEVQAKQILRQTGEHVFVNGEKMVKTTGSQIHFG</sequence>
<feature type="region of interest" description="Disordered" evidence="1">
    <location>
        <begin position="1"/>
        <end position="27"/>
    </location>
</feature>
<evidence type="ECO:0000313" key="3">
    <source>
        <dbReference type="Proteomes" id="UP000295341"/>
    </source>
</evidence>
<evidence type="ECO:0000256" key="1">
    <source>
        <dbReference type="SAM" id="MobiDB-lite"/>
    </source>
</evidence>
<accession>A0A4R7PCC2</accession>
<dbReference type="OrthoDB" id="6119047at2"/>